<dbReference type="Proteomes" id="UP000192940">
    <property type="component" value="Chromosome I"/>
</dbReference>
<accession>A0A1X7HRE9</accession>
<evidence type="ECO:0000313" key="2">
    <source>
        <dbReference type="EMBL" id="SMF91602.1"/>
    </source>
</evidence>
<dbReference type="InterPro" id="IPR004761">
    <property type="entry name" value="Spore_GerAB"/>
</dbReference>
<feature type="transmembrane region" description="Helical" evidence="1">
    <location>
        <begin position="112"/>
        <end position="128"/>
    </location>
</feature>
<reference evidence="2 3" key="1">
    <citation type="submission" date="2017-04" db="EMBL/GenBank/DDBJ databases">
        <authorList>
            <person name="Afonso C.L."/>
            <person name="Miller P.J."/>
            <person name="Scott M.A."/>
            <person name="Spackman E."/>
            <person name="Goraichik I."/>
            <person name="Dimitrov K.M."/>
            <person name="Suarez D.L."/>
            <person name="Swayne D.E."/>
        </authorList>
    </citation>
    <scope>NUCLEOTIDE SEQUENCE [LARGE SCALE GENOMIC DNA]</scope>
    <source>
        <strain evidence="2 3">N3/975</strain>
    </source>
</reference>
<dbReference type="AlphaFoldDB" id="A0A1X7HRE9"/>
<keyword evidence="1" id="KW-0472">Membrane</keyword>
<feature type="transmembrane region" description="Helical" evidence="1">
    <location>
        <begin position="140"/>
        <end position="157"/>
    </location>
</feature>
<feature type="transmembrane region" description="Helical" evidence="1">
    <location>
        <begin position="7"/>
        <end position="26"/>
    </location>
</feature>
<feature type="transmembrane region" description="Helical" evidence="1">
    <location>
        <begin position="304"/>
        <end position="321"/>
    </location>
</feature>
<evidence type="ECO:0000313" key="3">
    <source>
        <dbReference type="Proteomes" id="UP000192940"/>
    </source>
</evidence>
<feature type="transmembrane region" description="Helical" evidence="1">
    <location>
        <begin position="333"/>
        <end position="350"/>
    </location>
</feature>
<sequence>MHRYQYYLVLLCTLISPILYVPRLLLEARYSGAMTAVGIAILIGILINYLFKKSLQPFQELSLTEILEQYVPSSIRFFLFSLFGLTWFAAGASVLISISFVIKGFINPTMDIYVLLLCFLIAGCWAALRTTMTILYNLELWLIIIIPLILFIWIKTIRNETFSWDAVLTMNDYLLNAPSWDLIAVSSFLFTGYISLSICPVNHHPKRNFHWLWLIPLIGTVVFSATFFIPIGIHGTQAVDKYVYIWVNTADSIQIKHGVIERGVFLHLISYIIMSLLFISTSWHVAAEWMNGAIKHHSAHVKRILVGIVGIIVFVVGYYASEKQVMTLTNSWFSIRFIAELLLVAVMLGVRRRVRCE</sequence>
<gene>
    <name evidence="2" type="ORF">SAMN05661091_5507</name>
</gene>
<feature type="transmembrane region" description="Helical" evidence="1">
    <location>
        <begin position="177"/>
        <end position="199"/>
    </location>
</feature>
<keyword evidence="1" id="KW-1133">Transmembrane helix</keyword>
<feature type="transmembrane region" description="Helical" evidence="1">
    <location>
        <begin position="211"/>
        <end position="233"/>
    </location>
</feature>
<dbReference type="RefSeq" id="WP_208916105.1">
    <property type="nucleotide sequence ID" value="NZ_LT840184.1"/>
</dbReference>
<dbReference type="GO" id="GO:0016020">
    <property type="term" value="C:membrane"/>
    <property type="evidence" value="ECO:0007669"/>
    <property type="project" value="InterPro"/>
</dbReference>
<dbReference type="STRING" id="1313296.SAMN05661091_5507"/>
<organism evidence="2 3">
    <name type="scientific">Paenibacillus uliginis N3/975</name>
    <dbReference type="NCBI Taxonomy" id="1313296"/>
    <lineage>
        <taxon>Bacteria</taxon>
        <taxon>Bacillati</taxon>
        <taxon>Bacillota</taxon>
        <taxon>Bacilli</taxon>
        <taxon>Bacillales</taxon>
        <taxon>Paenibacillaceae</taxon>
        <taxon>Paenibacillus</taxon>
    </lineage>
</organism>
<name>A0A1X7HRE9_9BACL</name>
<feature type="transmembrane region" description="Helical" evidence="1">
    <location>
        <begin position="264"/>
        <end position="283"/>
    </location>
</feature>
<dbReference type="GO" id="GO:0009847">
    <property type="term" value="P:spore germination"/>
    <property type="evidence" value="ECO:0007669"/>
    <property type="project" value="InterPro"/>
</dbReference>
<evidence type="ECO:0000256" key="1">
    <source>
        <dbReference type="SAM" id="Phobius"/>
    </source>
</evidence>
<feature type="transmembrane region" description="Helical" evidence="1">
    <location>
        <begin position="77"/>
        <end position="106"/>
    </location>
</feature>
<protein>
    <submittedName>
        <fullName evidence="2">Spore germination protein</fullName>
    </submittedName>
</protein>
<keyword evidence="1" id="KW-0812">Transmembrane</keyword>
<feature type="transmembrane region" description="Helical" evidence="1">
    <location>
        <begin position="32"/>
        <end position="51"/>
    </location>
</feature>
<dbReference type="Pfam" id="PF03845">
    <property type="entry name" value="Spore_permease"/>
    <property type="match status" value="1"/>
</dbReference>
<keyword evidence="3" id="KW-1185">Reference proteome</keyword>
<proteinExistence type="predicted"/>
<dbReference type="EMBL" id="LT840184">
    <property type="protein sequence ID" value="SMF91602.1"/>
    <property type="molecule type" value="Genomic_DNA"/>
</dbReference>